<evidence type="ECO:0000313" key="2">
    <source>
        <dbReference type="Proteomes" id="UP000076842"/>
    </source>
</evidence>
<organism evidence="1 2">
    <name type="scientific">Calocera cornea HHB12733</name>
    <dbReference type="NCBI Taxonomy" id="1353952"/>
    <lineage>
        <taxon>Eukaryota</taxon>
        <taxon>Fungi</taxon>
        <taxon>Dikarya</taxon>
        <taxon>Basidiomycota</taxon>
        <taxon>Agaricomycotina</taxon>
        <taxon>Dacrymycetes</taxon>
        <taxon>Dacrymycetales</taxon>
        <taxon>Dacrymycetaceae</taxon>
        <taxon>Calocera</taxon>
    </lineage>
</organism>
<proteinExistence type="predicted"/>
<gene>
    <name evidence="1" type="ORF">CALCODRAFT_493724</name>
</gene>
<dbReference type="STRING" id="1353952.A0A165HJS1"/>
<dbReference type="AlphaFoldDB" id="A0A165HJS1"/>
<dbReference type="OrthoDB" id="2139606at2759"/>
<accession>A0A165HJS1</accession>
<evidence type="ECO:0000313" key="1">
    <source>
        <dbReference type="EMBL" id="KZT59387.1"/>
    </source>
</evidence>
<feature type="non-terminal residue" evidence="1">
    <location>
        <position position="1"/>
    </location>
</feature>
<keyword evidence="2" id="KW-1185">Reference proteome</keyword>
<sequence length="85" mass="9599">TGGTEDVRTGSWLANLPPNASPLTVVDLFVHAGDWGGETIPWNMDTVALHGMKRPEDWVRASSALWEIWDKEGKEWRWPPEGMVR</sequence>
<reference evidence="1 2" key="1">
    <citation type="journal article" date="2016" name="Mol. Biol. Evol.">
        <title>Comparative Genomics of Early-Diverging Mushroom-Forming Fungi Provides Insights into the Origins of Lignocellulose Decay Capabilities.</title>
        <authorList>
            <person name="Nagy L.G."/>
            <person name="Riley R."/>
            <person name="Tritt A."/>
            <person name="Adam C."/>
            <person name="Daum C."/>
            <person name="Floudas D."/>
            <person name="Sun H."/>
            <person name="Yadav J.S."/>
            <person name="Pangilinan J."/>
            <person name="Larsson K.H."/>
            <person name="Matsuura K."/>
            <person name="Barry K."/>
            <person name="Labutti K."/>
            <person name="Kuo R."/>
            <person name="Ohm R.A."/>
            <person name="Bhattacharya S.S."/>
            <person name="Shirouzu T."/>
            <person name="Yoshinaga Y."/>
            <person name="Martin F.M."/>
            <person name="Grigoriev I.V."/>
            <person name="Hibbett D.S."/>
        </authorList>
    </citation>
    <scope>NUCLEOTIDE SEQUENCE [LARGE SCALE GENOMIC DNA]</scope>
    <source>
        <strain evidence="1 2">HHB12733</strain>
    </source>
</reference>
<dbReference type="EMBL" id="KV423941">
    <property type="protein sequence ID" value="KZT59387.1"/>
    <property type="molecule type" value="Genomic_DNA"/>
</dbReference>
<name>A0A165HJS1_9BASI</name>
<protein>
    <submittedName>
        <fullName evidence="1">Uncharacterized protein</fullName>
    </submittedName>
</protein>
<dbReference type="Proteomes" id="UP000076842">
    <property type="component" value="Unassembled WGS sequence"/>
</dbReference>
<dbReference type="InParanoid" id="A0A165HJS1"/>